<dbReference type="Gene3D" id="3.40.630.30">
    <property type="match status" value="1"/>
</dbReference>
<dbReference type="EMBL" id="UFXS01000001">
    <property type="protein sequence ID" value="STD58902.1"/>
    <property type="molecule type" value="Genomic_DNA"/>
</dbReference>
<dbReference type="Pfam" id="PF13302">
    <property type="entry name" value="Acetyltransf_3"/>
    <property type="match status" value="1"/>
</dbReference>
<gene>
    <name evidence="2" type="ORF">NCTC13456_02530</name>
</gene>
<name>A0A376GHR2_9FLAO</name>
<dbReference type="AlphaFoldDB" id="A0A376GHR2"/>
<dbReference type="PANTHER" id="PTHR43610">
    <property type="entry name" value="BLL6696 PROTEIN"/>
    <property type="match status" value="1"/>
</dbReference>
<dbReference type="PANTHER" id="PTHR43610:SF1">
    <property type="entry name" value="N-ACETYLTRANSFERASE DOMAIN-CONTAINING PROTEIN"/>
    <property type="match status" value="1"/>
</dbReference>
<organism evidence="2 3">
    <name type="scientific">Empedobacter falsenii</name>
    <dbReference type="NCBI Taxonomy" id="343874"/>
    <lineage>
        <taxon>Bacteria</taxon>
        <taxon>Pseudomonadati</taxon>
        <taxon>Bacteroidota</taxon>
        <taxon>Flavobacteriia</taxon>
        <taxon>Flavobacteriales</taxon>
        <taxon>Weeksellaceae</taxon>
        <taxon>Empedobacter</taxon>
    </lineage>
</organism>
<evidence type="ECO:0000313" key="3">
    <source>
        <dbReference type="Proteomes" id="UP000254737"/>
    </source>
</evidence>
<evidence type="ECO:0000259" key="1">
    <source>
        <dbReference type="Pfam" id="PF13302"/>
    </source>
</evidence>
<dbReference type="SUPFAM" id="SSF55729">
    <property type="entry name" value="Acyl-CoA N-acyltransferases (Nat)"/>
    <property type="match status" value="1"/>
</dbReference>
<dbReference type="Proteomes" id="UP000254737">
    <property type="component" value="Unassembled WGS sequence"/>
</dbReference>
<dbReference type="RefSeq" id="WP_115000830.1">
    <property type="nucleotide sequence ID" value="NZ_UFXS01000001.1"/>
</dbReference>
<dbReference type="InterPro" id="IPR016181">
    <property type="entry name" value="Acyl_CoA_acyltransferase"/>
</dbReference>
<proteinExistence type="predicted"/>
<feature type="domain" description="N-acetyltransferase" evidence="1">
    <location>
        <begin position="15"/>
        <end position="154"/>
    </location>
</feature>
<dbReference type="GO" id="GO:0016747">
    <property type="term" value="F:acyltransferase activity, transferring groups other than amino-acyl groups"/>
    <property type="evidence" value="ECO:0007669"/>
    <property type="project" value="InterPro"/>
</dbReference>
<dbReference type="STRING" id="343874.GCA_000805695_02012"/>
<reference evidence="2 3" key="1">
    <citation type="submission" date="2018-06" db="EMBL/GenBank/DDBJ databases">
        <authorList>
            <consortium name="Pathogen Informatics"/>
            <person name="Doyle S."/>
        </authorList>
    </citation>
    <scope>NUCLEOTIDE SEQUENCE [LARGE SCALE GENOMIC DNA]</scope>
    <source>
        <strain evidence="2 3">NCTC13456</strain>
    </source>
</reference>
<accession>A0A376GHR2</accession>
<sequence length="205" mass="23645">MEKWFNKIVLETENVLLRPLTIEDKNDLVEASKDGDLSELWFTTVPTEETVEKYITAALEEHNADKGLPFVVIDKKANKIIGTTRYMNGVPEYRKLEIGHTWYAKSYQKTYVNTECKFLLLTHAFEVLKAIAVEFRTNWYNLPSRNAIARLGAKQDGVLRNNMISANGLVRDTVVFSIIENEWPTCKVALTYKIDQLWKRNNLGN</sequence>
<evidence type="ECO:0000313" key="2">
    <source>
        <dbReference type="EMBL" id="STD58902.1"/>
    </source>
</evidence>
<dbReference type="InterPro" id="IPR000182">
    <property type="entry name" value="GNAT_dom"/>
</dbReference>
<protein>
    <recommendedName>
        <fullName evidence="1">N-acetyltransferase domain-containing protein</fullName>
    </recommendedName>
</protein>